<dbReference type="Proteomes" id="UP001431776">
    <property type="component" value="Unassembled WGS sequence"/>
</dbReference>
<keyword evidence="1" id="KW-0732">Signal</keyword>
<comment type="caution">
    <text evidence="2">The sequence shown here is derived from an EMBL/GenBank/DDBJ whole genome shotgun (WGS) entry which is preliminary data.</text>
</comment>
<name>A0AAW6U0U0_9BACT</name>
<gene>
    <name evidence="2" type="ORF">QJ522_14195</name>
</gene>
<evidence type="ECO:0000313" key="2">
    <source>
        <dbReference type="EMBL" id="MDI6450207.1"/>
    </source>
</evidence>
<reference evidence="2" key="1">
    <citation type="submission" date="2023-05" db="EMBL/GenBank/DDBJ databases">
        <title>Anaerotaeda fermentans gen. nov., sp. nov., a novel anaerobic planctomycete of the new family within the order Sedimentisphaerales isolated from Taman Peninsula, Russia.</title>
        <authorList>
            <person name="Khomyakova M.A."/>
            <person name="Merkel A.Y."/>
            <person name="Slobodkin A.I."/>
        </authorList>
    </citation>
    <scope>NUCLEOTIDE SEQUENCE</scope>
    <source>
        <strain evidence="2">M17dextr</strain>
    </source>
</reference>
<feature type="signal peptide" evidence="1">
    <location>
        <begin position="1"/>
        <end position="21"/>
    </location>
</feature>
<accession>A0AAW6U0U0</accession>
<evidence type="ECO:0000256" key="1">
    <source>
        <dbReference type="SAM" id="SignalP"/>
    </source>
</evidence>
<organism evidence="2 3">
    <name type="scientific">Anaerobaca lacustris</name>
    <dbReference type="NCBI Taxonomy" id="3044600"/>
    <lineage>
        <taxon>Bacteria</taxon>
        <taxon>Pseudomonadati</taxon>
        <taxon>Planctomycetota</taxon>
        <taxon>Phycisphaerae</taxon>
        <taxon>Sedimentisphaerales</taxon>
        <taxon>Anaerobacaceae</taxon>
        <taxon>Anaerobaca</taxon>
    </lineage>
</organism>
<dbReference type="AlphaFoldDB" id="A0AAW6U0U0"/>
<proteinExistence type="predicted"/>
<keyword evidence="3" id="KW-1185">Reference proteome</keyword>
<evidence type="ECO:0000313" key="3">
    <source>
        <dbReference type="Proteomes" id="UP001431776"/>
    </source>
</evidence>
<dbReference type="RefSeq" id="WP_349245615.1">
    <property type="nucleotide sequence ID" value="NZ_JASCXX010000017.1"/>
</dbReference>
<sequence length="423" mass="45246">MRSKIVSAACIAMCMAISAQGVVGPNLPPVDISINPTNPSTSDYVLIILSGLWPDTCVPEQMPLAVFPNGTIWIDVLLPGWDDPNECASLSCTADPTAFEVEGLIGYMVTGHYEVYGRVISCDGIGQYRPITSFDVTEGKPDDAGCTACQAYRFAAGGRVVLLTDNPPGGPGLKAGHGGTVLCRDCTSGCGRILVSWDLWTGGQKDVSGCVMDVLPGFPPTSAMWVDLGQVRVGRPFNQTGTLRKGLEGCLVFVADSGMEYNIVATGEMYWILEEVAGMGAAGRIRIQGLLSETQPKSDEVRICPQRNGDIYHPIISACEGLPHPDPGACELELLPGDRVRLLVDHPMGAGGGPAVGLVAGTMGTVICTDSTDDDLPFYVSWDNWTEGTDTDYFCDSVVVPYVPDSGWWMRCHEVELVYRPEP</sequence>
<dbReference type="EMBL" id="JASCXX010000017">
    <property type="protein sequence ID" value="MDI6450207.1"/>
    <property type="molecule type" value="Genomic_DNA"/>
</dbReference>
<protein>
    <submittedName>
        <fullName evidence="2">Uncharacterized protein</fullName>
    </submittedName>
</protein>
<feature type="chain" id="PRO_5043330773" evidence="1">
    <location>
        <begin position="22"/>
        <end position="423"/>
    </location>
</feature>